<sequence length="120" mass="13320">MVPDVVPEMIAGTILAKRKASPAVKPPVKMLIAGPNLRRSLSGATRLATMRMTGARTSTGSSCRTTTRVRMAPSVRGHLVIPQRWMSHHRRMAWRCEHLRAPWGRMSSRCRIVPVGQPLS</sequence>
<evidence type="ECO:0000313" key="1">
    <source>
        <dbReference type="EMBL" id="KAG2588829.1"/>
    </source>
</evidence>
<accession>A0A8T0RWS4</accession>
<proteinExistence type="predicted"/>
<protein>
    <submittedName>
        <fullName evidence="1">Uncharacterized protein</fullName>
    </submittedName>
</protein>
<keyword evidence="2" id="KW-1185">Reference proteome</keyword>
<reference evidence="1" key="1">
    <citation type="submission" date="2020-05" db="EMBL/GenBank/DDBJ databases">
        <title>WGS assembly of Panicum virgatum.</title>
        <authorList>
            <person name="Lovell J.T."/>
            <person name="Jenkins J."/>
            <person name="Shu S."/>
            <person name="Juenger T.E."/>
            <person name="Schmutz J."/>
        </authorList>
    </citation>
    <scope>NUCLEOTIDE SEQUENCE</scope>
    <source>
        <strain evidence="1">AP13</strain>
    </source>
</reference>
<dbReference type="AlphaFoldDB" id="A0A8T0RWS4"/>
<name>A0A8T0RWS4_PANVG</name>
<comment type="caution">
    <text evidence="1">The sequence shown here is derived from an EMBL/GenBank/DDBJ whole genome shotgun (WGS) entry which is preliminary data.</text>
</comment>
<organism evidence="1 2">
    <name type="scientific">Panicum virgatum</name>
    <name type="common">Blackwell switchgrass</name>
    <dbReference type="NCBI Taxonomy" id="38727"/>
    <lineage>
        <taxon>Eukaryota</taxon>
        <taxon>Viridiplantae</taxon>
        <taxon>Streptophyta</taxon>
        <taxon>Embryophyta</taxon>
        <taxon>Tracheophyta</taxon>
        <taxon>Spermatophyta</taxon>
        <taxon>Magnoliopsida</taxon>
        <taxon>Liliopsida</taxon>
        <taxon>Poales</taxon>
        <taxon>Poaceae</taxon>
        <taxon>PACMAD clade</taxon>
        <taxon>Panicoideae</taxon>
        <taxon>Panicodae</taxon>
        <taxon>Paniceae</taxon>
        <taxon>Panicinae</taxon>
        <taxon>Panicum</taxon>
        <taxon>Panicum sect. Hiantes</taxon>
    </lineage>
</organism>
<gene>
    <name evidence="1" type="ORF">PVAP13_5NG290962</name>
</gene>
<evidence type="ECO:0000313" key="2">
    <source>
        <dbReference type="Proteomes" id="UP000823388"/>
    </source>
</evidence>
<dbReference type="EMBL" id="CM029046">
    <property type="protein sequence ID" value="KAG2588829.1"/>
    <property type="molecule type" value="Genomic_DNA"/>
</dbReference>
<dbReference type="Proteomes" id="UP000823388">
    <property type="component" value="Chromosome 5N"/>
</dbReference>